<keyword evidence="2 4" id="KW-0808">Transferase</keyword>
<dbReference type="PIRSF" id="PIRSF000538">
    <property type="entry name" value="GlpK"/>
    <property type="match status" value="1"/>
</dbReference>
<dbReference type="Pfam" id="PF02782">
    <property type="entry name" value="FGGY_C"/>
    <property type="match status" value="1"/>
</dbReference>
<keyword evidence="3 4" id="KW-0418">Kinase</keyword>
<dbReference type="RefSeq" id="WP_008477621.1">
    <property type="nucleotide sequence ID" value="NZ_CAGS01000203.1"/>
</dbReference>
<dbReference type="Gene3D" id="3.30.420.40">
    <property type="match status" value="2"/>
</dbReference>
<evidence type="ECO:0000256" key="2">
    <source>
        <dbReference type="ARBA" id="ARBA00022679"/>
    </source>
</evidence>
<dbReference type="GO" id="GO:0016301">
    <property type="term" value="F:kinase activity"/>
    <property type="evidence" value="ECO:0007669"/>
    <property type="project" value="UniProtKB-KW"/>
</dbReference>
<feature type="domain" description="Carbohydrate kinase FGGY C-terminal" evidence="6">
    <location>
        <begin position="269"/>
        <end position="453"/>
    </location>
</feature>
<dbReference type="GO" id="GO:0005975">
    <property type="term" value="P:carbohydrate metabolic process"/>
    <property type="evidence" value="ECO:0007669"/>
    <property type="project" value="InterPro"/>
</dbReference>
<dbReference type="Proteomes" id="UP000004221">
    <property type="component" value="Unassembled WGS sequence"/>
</dbReference>
<dbReference type="PANTHER" id="PTHR43095:SF2">
    <property type="entry name" value="GLUCONOKINASE"/>
    <property type="match status" value="1"/>
</dbReference>
<evidence type="ECO:0000313" key="7">
    <source>
        <dbReference type="EMBL" id="CCF83908.1"/>
    </source>
</evidence>
<organism evidence="7 8">
    <name type="scientific">Nitrolancea hollandica Lb</name>
    <dbReference type="NCBI Taxonomy" id="1129897"/>
    <lineage>
        <taxon>Bacteria</taxon>
        <taxon>Pseudomonadati</taxon>
        <taxon>Thermomicrobiota</taxon>
        <taxon>Thermomicrobia</taxon>
        <taxon>Sphaerobacterales</taxon>
        <taxon>Sphaerobacterineae</taxon>
        <taxon>Sphaerobacteraceae</taxon>
        <taxon>Nitrolancea</taxon>
    </lineage>
</organism>
<dbReference type="AlphaFoldDB" id="I4EGU6"/>
<dbReference type="InterPro" id="IPR018485">
    <property type="entry name" value="FGGY_C"/>
</dbReference>
<evidence type="ECO:0000259" key="5">
    <source>
        <dbReference type="Pfam" id="PF00370"/>
    </source>
</evidence>
<comment type="similarity">
    <text evidence="1 4">Belongs to the FGGY kinase family.</text>
</comment>
<accession>I4EGU6</accession>
<dbReference type="InterPro" id="IPR043129">
    <property type="entry name" value="ATPase_NBD"/>
</dbReference>
<dbReference type="GO" id="GO:0016773">
    <property type="term" value="F:phosphotransferase activity, alcohol group as acceptor"/>
    <property type="evidence" value="ECO:0007669"/>
    <property type="project" value="InterPro"/>
</dbReference>
<evidence type="ECO:0000259" key="6">
    <source>
        <dbReference type="Pfam" id="PF02782"/>
    </source>
</evidence>
<evidence type="ECO:0000313" key="8">
    <source>
        <dbReference type="Proteomes" id="UP000004221"/>
    </source>
</evidence>
<proteinExistence type="inferred from homology"/>
<dbReference type="PROSITE" id="PS00445">
    <property type="entry name" value="FGGY_KINASES_2"/>
    <property type="match status" value="1"/>
</dbReference>
<protein>
    <submittedName>
        <fullName evidence="7">Carbohydrate kinase, FGGY</fullName>
    </submittedName>
</protein>
<feature type="domain" description="Carbohydrate kinase FGGY N-terminal" evidence="5">
    <location>
        <begin position="14"/>
        <end position="259"/>
    </location>
</feature>
<sequence length="499" mass="54096">MTTVEPDRVRLPLVLSVDAGTSSLRVAVYDATGHPVRGIEARESCPARATPDGGNELDPNALFAAFERAVDDCLQRAGDLASQIQAAGMSCFWHGLMGIDERGEPLTPIYTWADTRSSEAARALRATLDERAVHRRTGAVLHASYFPAKLVWLHQTRPELFSRVHLWLSFGEYAYLRLFGSTRVSISMASGTGLFNQQEKAWDHQLLASLPLTVEQLPPLGDLDTPLTGLRPEYAERWRPLAAIPWILPAGDGALGNIGSGCVVPSRLALMIGTSGAMRVLWKANEVEIPAGLWCYRADGARFVMGGALSNGGNLFAWLGKTLRFADIKQSEARLLAAKPDGHGLTMLPFLFGERSPDWNAEIRGAIVGLRSSTTPDDILQATLEAVAYRFAEIHRLLCQARPGITEIVATGAGLLDSPAWMQILANVLNQPLLPSADVEASSRGAALQALLAIGVIEDYPDVVEVSGPAYQPRPEAHEIYLGAIARHERLYRMLAGAN</sequence>
<dbReference type="InterPro" id="IPR018484">
    <property type="entry name" value="FGGY_N"/>
</dbReference>
<keyword evidence="8" id="KW-1185">Reference proteome</keyword>
<evidence type="ECO:0000256" key="1">
    <source>
        <dbReference type="ARBA" id="ARBA00009156"/>
    </source>
</evidence>
<gene>
    <name evidence="7" type="ORF">NITHO_2810005</name>
</gene>
<dbReference type="InterPro" id="IPR018483">
    <property type="entry name" value="Carb_kinase_FGGY_CS"/>
</dbReference>
<dbReference type="SUPFAM" id="SSF53067">
    <property type="entry name" value="Actin-like ATPase domain"/>
    <property type="match status" value="2"/>
</dbReference>
<dbReference type="Pfam" id="PF00370">
    <property type="entry name" value="FGGY_N"/>
    <property type="match status" value="1"/>
</dbReference>
<dbReference type="InterPro" id="IPR000577">
    <property type="entry name" value="Carb_kinase_FGGY"/>
</dbReference>
<evidence type="ECO:0000256" key="4">
    <source>
        <dbReference type="RuleBase" id="RU003733"/>
    </source>
</evidence>
<dbReference type="CDD" id="cd07770">
    <property type="entry name" value="ASKHA_NBD_FGGY_GntK"/>
    <property type="match status" value="1"/>
</dbReference>
<reference evidence="7 8" key="1">
    <citation type="journal article" date="2012" name="ISME J.">
        <title>Nitrification expanded: discovery, physiology and genomics of a nitrite-oxidizing bacterium from the phylum Chloroflexi.</title>
        <authorList>
            <person name="Sorokin D.Y."/>
            <person name="Lucker S."/>
            <person name="Vejmelkova D."/>
            <person name="Kostrikina N.A."/>
            <person name="Kleerebezem R."/>
            <person name="Rijpstra W.I."/>
            <person name="Damste J.S."/>
            <person name="Le Paslier D."/>
            <person name="Muyzer G."/>
            <person name="Wagner M."/>
            <person name="van Loosdrecht M.C."/>
            <person name="Daims H."/>
        </authorList>
    </citation>
    <scope>NUCLEOTIDE SEQUENCE [LARGE SCALE GENOMIC DNA]</scope>
    <source>
        <strain evidence="8">none</strain>
    </source>
</reference>
<comment type="caution">
    <text evidence="7">The sequence shown here is derived from an EMBL/GenBank/DDBJ whole genome shotgun (WGS) entry which is preliminary data.</text>
</comment>
<evidence type="ECO:0000256" key="3">
    <source>
        <dbReference type="ARBA" id="ARBA00022777"/>
    </source>
</evidence>
<dbReference type="PANTHER" id="PTHR43095">
    <property type="entry name" value="SUGAR KINASE"/>
    <property type="match status" value="1"/>
</dbReference>
<dbReference type="InterPro" id="IPR050406">
    <property type="entry name" value="FGGY_Carb_Kinase"/>
</dbReference>
<name>I4EGU6_9BACT</name>
<dbReference type="EMBL" id="CAGS01000203">
    <property type="protein sequence ID" value="CCF83908.1"/>
    <property type="molecule type" value="Genomic_DNA"/>
</dbReference>
<dbReference type="OrthoDB" id="9782710at2"/>